<dbReference type="EMBL" id="JBHSZQ010000001">
    <property type="protein sequence ID" value="MFC7124665.1"/>
    <property type="molecule type" value="Genomic_DNA"/>
</dbReference>
<dbReference type="InterPro" id="IPR019235">
    <property type="entry name" value="DUF2178_TM"/>
</dbReference>
<dbReference type="Proteomes" id="UP001596414">
    <property type="component" value="Unassembled WGS sequence"/>
</dbReference>
<dbReference type="RefSeq" id="WP_267637599.1">
    <property type="nucleotide sequence ID" value="NZ_JAODIY010000010.1"/>
</dbReference>
<feature type="transmembrane region" description="Helical" evidence="1">
    <location>
        <begin position="125"/>
        <end position="147"/>
    </location>
</feature>
<feature type="transmembrane region" description="Helical" evidence="1">
    <location>
        <begin position="27"/>
        <end position="49"/>
    </location>
</feature>
<dbReference type="Pfam" id="PF09946">
    <property type="entry name" value="DUF2178"/>
    <property type="match status" value="1"/>
</dbReference>
<keyword evidence="1" id="KW-0812">Transmembrane</keyword>
<evidence type="ECO:0008006" key="4">
    <source>
        <dbReference type="Google" id="ProtNLM"/>
    </source>
</evidence>
<name>A0ABD5X0E8_9EURY</name>
<keyword evidence="1" id="KW-1133">Transmembrane helix</keyword>
<gene>
    <name evidence="2" type="ORF">ACFQJ7_01220</name>
</gene>
<evidence type="ECO:0000313" key="3">
    <source>
        <dbReference type="Proteomes" id="UP001596414"/>
    </source>
</evidence>
<organism evidence="2 3">
    <name type="scientific">Halovenus rubra</name>
    <dbReference type="NCBI Taxonomy" id="869890"/>
    <lineage>
        <taxon>Archaea</taxon>
        <taxon>Methanobacteriati</taxon>
        <taxon>Methanobacteriota</taxon>
        <taxon>Stenosarchaea group</taxon>
        <taxon>Halobacteria</taxon>
        <taxon>Halobacteriales</taxon>
        <taxon>Haloarculaceae</taxon>
        <taxon>Halovenus</taxon>
    </lineage>
</organism>
<protein>
    <recommendedName>
        <fullName evidence="4">DUF2178 domain-containing protein</fullName>
    </recommendedName>
</protein>
<keyword evidence="1" id="KW-0472">Membrane</keyword>
<reference evidence="2 3" key="1">
    <citation type="journal article" date="2014" name="Int. J. Syst. Evol. Microbiol.">
        <title>Complete genome sequence of Corynebacterium casei LMG S-19264T (=DSM 44701T), isolated from a smear-ripened cheese.</title>
        <authorList>
            <consortium name="US DOE Joint Genome Institute (JGI-PGF)"/>
            <person name="Walter F."/>
            <person name="Albersmeier A."/>
            <person name="Kalinowski J."/>
            <person name="Ruckert C."/>
        </authorList>
    </citation>
    <scope>NUCLEOTIDE SEQUENCE [LARGE SCALE GENOMIC DNA]</scope>
    <source>
        <strain evidence="2 3">CGMCC 4.7215</strain>
    </source>
</reference>
<evidence type="ECO:0000313" key="2">
    <source>
        <dbReference type="EMBL" id="MFC7124665.1"/>
    </source>
</evidence>
<dbReference type="AlphaFoldDB" id="A0ABD5X0E8"/>
<feature type="transmembrane region" description="Helical" evidence="1">
    <location>
        <begin position="55"/>
        <end position="75"/>
    </location>
</feature>
<sequence length="151" mass="17046">MIDDSVPQADLEAAQQRQQRRQRYEQWMERCILGGISILFASMALWAVFDIDAVLWAGSFALPLGYVGYIAINSASPMKVRDEREMQIENEAGRLAIYIVGLVFVTVTPLATAADTTGWFDVPEILWGVIIAYVFLFTLTGATSWWVKRQH</sequence>
<feature type="transmembrane region" description="Helical" evidence="1">
    <location>
        <begin position="95"/>
        <end position="113"/>
    </location>
</feature>
<comment type="caution">
    <text evidence="2">The sequence shown here is derived from an EMBL/GenBank/DDBJ whole genome shotgun (WGS) entry which is preliminary data.</text>
</comment>
<evidence type="ECO:0000256" key="1">
    <source>
        <dbReference type="SAM" id="Phobius"/>
    </source>
</evidence>
<proteinExistence type="predicted"/>
<accession>A0ABD5X0E8</accession>